<evidence type="ECO:0000313" key="2">
    <source>
        <dbReference type="Proteomes" id="UP000005475"/>
    </source>
</evidence>
<dbReference type="EMBL" id="AAXF02000052">
    <property type="protein sequence ID" value="EDO10600.1"/>
    <property type="molecule type" value="Genomic_DNA"/>
</dbReference>
<organism evidence="1 2">
    <name type="scientific">Bacteroides ovatus (strain ATCC 8483 / DSM 1896 / JCM 5824 / BCRC 10623 / CCUG 4943 / NCTC 11153)</name>
    <dbReference type="NCBI Taxonomy" id="411476"/>
    <lineage>
        <taxon>Bacteria</taxon>
        <taxon>Pseudomonadati</taxon>
        <taxon>Bacteroidota</taxon>
        <taxon>Bacteroidia</taxon>
        <taxon>Bacteroidales</taxon>
        <taxon>Bacteroidaceae</taxon>
        <taxon>Bacteroides</taxon>
    </lineage>
</organism>
<name>A0AAN3A6C9_BACO1</name>
<reference evidence="1 2" key="1">
    <citation type="submission" date="2007-03" db="EMBL/GenBank/DDBJ databases">
        <authorList>
            <person name="Fulton L."/>
            <person name="Clifton S."/>
            <person name="Fulton B."/>
            <person name="Xu J."/>
            <person name="Minx P."/>
            <person name="Pepin K.H."/>
            <person name="Johnson M."/>
            <person name="Thiruvilangam P."/>
            <person name="Bhonagiri V."/>
            <person name="Nash W.E."/>
            <person name="Mardis E.R."/>
            <person name="Wilson R.K."/>
        </authorList>
    </citation>
    <scope>NUCLEOTIDE SEQUENCE [LARGE SCALE GENOMIC DNA]</scope>
    <source>
        <strain evidence="2">ATCC 8483 / DSM 1896 / JCM 5824 / BCRC 10623 / CCUG 4943 / NCTC 11153</strain>
    </source>
</reference>
<comment type="caution">
    <text evidence="1">The sequence shown here is derived from an EMBL/GenBank/DDBJ whole genome shotgun (WGS) entry which is preliminary data.</text>
</comment>
<evidence type="ECO:0000313" key="1">
    <source>
        <dbReference type="EMBL" id="EDO10600.1"/>
    </source>
</evidence>
<accession>A0AAN3A6C9</accession>
<dbReference type="Proteomes" id="UP000005475">
    <property type="component" value="Unassembled WGS sequence"/>
</dbReference>
<gene>
    <name evidence="1" type="ORF">BACOVA_04048</name>
</gene>
<proteinExistence type="predicted"/>
<sequence>MPFLLCYPYNYSLRPSPPLKKELGKNLCLFIETS</sequence>
<protein>
    <submittedName>
        <fullName evidence="1">Uncharacterized protein</fullName>
    </submittedName>
</protein>
<reference evidence="2" key="2">
    <citation type="submission" date="2007-04" db="EMBL/GenBank/DDBJ databases">
        <title>Draft genome sequence of Bacteroides ovatus (ATCC 8483).</title>
        <authorList>
            <person name="Sudarsanam P."/>
            <person name="Ley R."/>
            <person name="Guruge J."/>
            <person name="Turnbaugh P.J."/>
            <person name="Mahowald M."/>
            <person name="Liep D."/>
            <person name="Gordon J."/>
        </authorList>
    </citation>
    <scope>NUCLEOTIDE SEQUENCE [LARGE SCALE GENOMIC DNA]</scope>
    <source>
        <strain evidence="2">ATCC 8483 / DSM 1896 / JCM 5824 / BCRC 10623 / CCUG 4943 / NCTC 11153</strain>
    </source>
</reference>
<dbReference type="AlphaFoldDB" id="A0AAN3A6C9"/>